<comment type="similarity">
    <text evidence="1">Belongs to the YciI family.</text>
</comment>
<feature type="signal peptide" evidence="2">
    <location>
        <begin position="1"/>
        <end position="21"/>
    </location>
</feature>
<dbReference type="RefSeq" id="WP_318349892.1">
    <property type="nucleotide sequence ID" value="NZ_AP018694.1"/>
</dbReference>
<evidence type="ECO:0000313" key="4">
    <source>
        <dbReference type="EMBL" id="BBE16854.1"/>
    </source>
</evidence>
<dbReference type="Proteomes" id="UP001193389">
    <property type="component" value="Chromosome"/>
</dbReference>
<gene>
    <name evidence="4" type="ORF">AQPE_1001</name>
</gene>
<protein>
    <recommendedName>
        <fullName evidence="3">YCII-related domain-containing protein</fullName>
    </recommendedName>
</protein>
<feature type="chain" id="PRO_5024356625" description="YCII-related domain-containing protein" evidence="2">
    <location>
        <begin position="22"/>
        <end position="134"/>
    </location>
</feature>
<dbReference type="InterPro" id="IPR011008">
    <property type="entry name" value="Dimeric_a/b-barrel"/>
</dbReference>
<dbReference type="KEGG" id="anf:AQPE_1001"/>
<evidence type="ECO:0000259" key="3">
    <source>
        <dbReference type="Pfam" id="PF03795"/>
    </source>
</evidence>
<dbReference type="Pfam" id="PF03795">
    <property type="entry name" value="YCII"/>
    <property type="match status" value="1"/>
</dbReference>
<sequence>MYHKAAFFSFLLAIIGFQSLAQREFKTQGGDTTYTMKRYVFMLLNEGPTRTQDSTTVARIQEGHMKHITEMAKTGKLVIAGPFDNGGKHRGILIFDVDSISQAIRIESTDPAVLSGRLEMEAIYWWAAKGSKLP</sequence>
<dbReference type="SUPFAM" id="SSF54909">
    <property type="entry name" value="Dimeric alpha+beta barrel"/>
    <property type="match status" value="1"/>
</dbReference>
<proteinExistence type="inferred from homology"/>
<reference evidence="4" key="1">
    <citation type="journal article" date="2020" name="Int. J. Syst. Evol. Microbiol.">
        <title>Aquipluma nitroreducens gen. nov. sp. nov., a novel facultatively anaerobic bacterium isolated from a freshwater lake.</title>
        <authorList>
            <person name="Watanabe M."/>
            <person name="Kojima H."/>
            <person name="Fukui M."/>
        </authorList>
    </citation>
    <scope>NUCLEOTIDE SEQUENCE</scope>
    <source>
        <strain evidence="4">MeG22</strain>
    </source>
</reference>
<keyword evidence="2" id="KW-0732">Signal</keyword>
<accession>A0A5K7S680</accession>
<evidence type="ECO:0000256" key="1">
    <source>
        <dbReference type="ARBA" id="ARBA00007689"/>
    </source>
</evidence>
<feature type="domain" description="YCII-related" evidence="3">
    <location>
        <begin position="55"/>
        <end position="125"/>
    </location>
</feature>
<keyword evidence="5" id="KW-1185">Reference proteome</keyword>
<name>A0A5K7S680_9BACT</name>
<evidence type="ECO:0000256" key="2">
    <source>
        <dbReference type="SAM" id="SignalP"/>
    </source>
</evidence>
<organism evidence="4 5">
    <name type="scientific">Aquipluma nitroreducens</name>
    <dbReference type="NCBI Taxonomy" id="2010828"/>
    <lineage>
        <taxon>Bacteria</taxon>
        <taxon>Pseudomonadati</taxon>
        <taxon>Bacteroidota</taxon>
        <taxon>Bacteroidia</taxon>
        <taxon>Marinilabiliales</taxon>
        <taxon>Prolixibacteraceae</taxon>
        <taxon>Aquipluma</taxon>
    </lineage>
</organism>
<dbReference type="Gene3D" id="3.30.70.1060">
    <property type="entry name" value="Dimeric alpha+beta barrel"/>
    <property type="match status" value="1"/>
</dbReference>
<dbReference type="AlphaFoldDB" id="A0A5K7S680"/>
<evidence type="ECO:0000313" key="5">
    <source>
        <dbReference type="Proteomes" id="UP001193389"/>
    </source>
</evidence>
<dbReference type="EMBL" id="AP018694">
    <property type="protein sequence ID" value="BBE16854.1"/>
    <property type="molecule type" value="Genomic_DNA"/>
</dbReference>
<dbReference type="InterPro" id="IPR005545">
    <property type="entry name" value="YCII"/>
</dbReference>